<name>A0AAV6Z0S2_ENGPU</name>
<dbReference type="SUPFAM" id="SSF55785">
    <property type="entry name" value="PYP-like sensor domain (PAS domain)"/>
    <property type="match status" value="1"/>
</dbReference>
<dbReference type="NCBIfam" id="TIGR00229">
    <property type="entry name" value="sensory_box"/>
    <property type="match status" value="1"/>
</dbReference>
<comment type="caution">
    <text evidence="2">The sequence shown here is derived from an EMBL/GenBank/DDBJ whole genome shotgun (WGS) entry which is preliminary data.</text>
</comment>
<organism evidence="2 3">
    <name type="scientific">Engystomops pustulosus</name>
    <name type="common">Tungara frog</name>
    <name type="synonym">Physalaemus pustulosus</name>
    <dbReference type="NCBI Taxonomy" id="76066"/>
    <lineage>
        <taxon>Eukaryota</taxon>
        <taxon>Metazoa</taxon>
        <taxon>Chordata</taxon>
        <taxon>Craniata</taxon>
        <taxon>Vertebrata</taxon>
        <taxon>Euteleostomi</taxon>
        <taxon>Amphibia</taxon>
        <taxon>Batrachia</taxon>
        <taxon>Anura</taxon>
        <taxon>Neobatrachia</taxon>
        <taxon>Hyloidea</taxon>
        <taxon>Leptodactylidae</taxon>
        <taxon>Leiuperinae</taxon>
        <taxon>Engystomops</taxon>
    </lineage>
</organism>
<dbReference type="AlphaFoldDB" id="A0AAV6Z0S2"/>
<dbReference type="InterPro" id="IPR035965">
    <property type="entry name" value="PAS-like_dom_sf"/>
</dbReference>
<feature type="domain" description="PAS" evidence="1">
    <location>
        <begin position="1"/>
        <end position="36"/>
    </location>
</feature>
<reference evidence="2" key="1">
    <citation type="thesis" date="2020" institute="ProQuest LLC" country="789 East Eisenhower Parkway, Ann Arbor, MI, USA">
        <title>Comparative Genomics and Chromosome Evolution.</title>
        <authorList>
            <person name="Mudd A.B."/>
        </authorList>
    </citation>
    <scope>NUCLEOTIDE SEQUENCE</scope>
    <source>
        <strain evidence="2">237g6f4</strain>
        <tissue evidence="2">Blood</tissue>
    </source>
</reference>
<proteinExistence type="predicted"/>
<evidence type="ECO:0000313" key="2">
    <source>
        <dbReference type="EMBL" id="KAG8541983.1"/>
    </source>
</evidence>
<sequence>MFGYSSLELIGMSLSMLIPASSHRISETLEEELIEADGISRVPGEVVEAVRNGGEMIVLCLWIRRVKNQCLLFLDTVQIITTVLSFQQDGRIVSCDPSCAQLYGYMDPEELLGQHITDLMPTIHIPRHRKELSQSIQQQRVVGVTRNGATFPLSLTLINDFPDEVSPVEEYYASLSVLSSINGLITLSPDGNIQGINGTFSRSLFGYDRTQLLGKVSCWY</sequence>
<dbReference type="Proteomes" id="UP000824782">
    <property type="component" value="Unassembled WGS sequence"/>
</dbReference>
<evidence type="ECO:0000313" key="3">
    <source>
        <dbReference type="Proteomes" id="UP000824782"/>
    </source>
</evidence>
<dbReference type="InterPro" id="IPR000014">
    <property type="entry name" value="PAS"/>
</dbReference>
<accession>A0AAV6Z0S2</accession>
<dbReference type="PROSITE" id="PS50112">
    <property type="entry name" value="PAS"/>
    <property type="match status" value="1"/>
</dbReference>
<dbReference type="SMART" id="SM00091">
    <property type="entry name" value="PAS"/>
    <property type="match status" value="1"/>
</dbReference>
<dbReference type="EMBL" id="WNYA01005977">
    <property type="protein sequence ID" value="KAG8541983.1"/>
    <property type="molecule type" value="Genomic_DNA"/>
</dbReference>
<keyword evidence="3" id="KW-1185">Reference proteome</keyword>
<dbReference type="Pfam" id="PF13426">
    <property type="entry name" value="PAS_9"/>
    <property type="match status" value="2"/>
</dbReference>
<dbReference type="CDD" id="cd00130">
    <property type="entry name" value="PAS"/>
    <property type="match status" value="2"/>
</dbReference>
<evidence type="ECO:0000259" key="1">
    <source>
        <dbReference type="PROSITE" id="PS50112"/>
    </source>
</evidence>
<protein>
    <recommendedName>
        <fullName evidence="1">PAS domain-containing protein</fullName>
    </recommendedName>
</protein>
<dbReference type="Gene3D" id="3.30.450.20">
    <property type="entry name" value="PAS domain"/>
    <property type="match status" value="2"/>
</dbReference>
<gene>
    <name evidence="2" type="ORF">GDO81_027738</name>
</gene>